<dbReference type="STRING" id="1497020.DO97_20275"/>
<accession>A0A098TMC3</accession>
<name>A0A098TMC3_9CYAN</name>
<dbReference type="OrthoDB" id="7359338at2"/>
<dbReference type="RefSeq" id="WP_036531448.1">
    <property type="nucleotide sequence ID" value="NZ_JJML01000008.1"/>
</dbReference>
<dbReference type="AlphaFoldDB" id="A0A098TMC3"/>
<sequence length="329" mass="35297">MIATTSLVALASCSSAPPTAERPSTPVASSTTMPMAGHSSHGQLINLNTAILSALDKLEAKLGIPALSNRIQASRPYASIDELVSKHVLTQAQFDQIKDMVTVEDIELTGEAKDIDYFVKLGLMKGHLLVAKELLDLGKPQQAEPHIGHPVEEIYVDVEEQLQERGVPEFKTTLVHLQDLVKSKPNDPQVAVQYQAAMKAVDQAIAALPIAQRQSPVLVLQVINGLLDTASSEYTAAISNHKITEAIEYQDSRGFVTYAQMLLTEIAAPLQKASPQTQAKLQAQLTALAKTWPAPLPPATPVQTPEAVTSQIKALEQVSQTVTAAKPAS</sequence>
<comment type="caution">
    <text evidence="2">The sequence shown here is derived from an EMBL/GenBank/DDBJ whole genome shotgun (WGS) entry which is preliminary data.</text>
</comment>
<evidence type="ECO:0000313" key="2">
    <source>
        <dbReference type="EMBL" id="KGF73416.1"/>
    </source>
</evidence>
<reference evidence="2 3" key="1">
    <citation type="journal article" date="2014" name="Mol. Ecol.">
        <title>Evolution of Synechococcus.</title>
        <authorList>
            <person name="Dvorak P."/>
            <person name="Casamatta D."/>
            <person name="Hasler P."/>
            <person name="Poulickova A."/>
            <person name="Ondrej V."/>
            <person name="Sanges R."/>
        </authorList>
    </citation>
    <scope>NUCLEOTIDE SEQUENCE [LARGE SCALE GENOMIC DNA]</scope>
    <source>
        <strain evidence="2 3">CAUP A 1101</strain>
    </source>
</reference>
<feature type="region of interest" description="Disordered" evidence="1">
    <location>
        <begin position="13"/>
        <end position="39"/>
    </location>
</feature>
<keyword evidence="3" id="KW-1185">Reference proteome</keyword>
<evidence type="ECO:0008006" key="4">
    <source>
        <dbReference type="Google" id="ProtNLM"/>
    </source>
</evidence>
<organism evidence="2 3">
    <name type="scientific">Neosynechococcus sphagnicola sy1</name>
    <dbReference type="NCBI Taxonomy" id="1497020"/>
    <lineage>
        <taxon>Bacteria</taxon>
        <taxon>Bacillati</taxon>
        <taxon>Cyanobacteriota</taxon>
        <taxon>Cyanophyceae</taxon>
        <taxon>Neosynechococcales</taxon>
        <taxon>Neosynechococcaceae</taxon>
        <taxon>Neosynechococcus</taxon>
    </lineage>
</organism>
<proteinExistence type="predicted"/>
<protein>
    <recommendedName>
        <fullName evidence="4">DNA uptake protein</fullName>
    </recommendedName>
</protein>
<evidence type="ECO:0000313" key="3">
    <source>
        <dbReference type="Proteomes" id="UP000030170"/>
    </source>
</evidence>
<gene>
    <name evidence="2" type="ORF">DO97_20275</name>
</gene>
<dbReference type="Proteomes" id="UP000030170">
    <property type="component" value="Unassembled WGS sequence"/>
</dbReference>
<dbReference type="EMBL" id="JJML01000008">
    <property type="protein sequence ID" value="KGF73416.1"/>
    <property type="molecule type" value="Genomic_DNA"/>
</dbReference>
<dbReference type="Gene3D" id="1.10.150.320">
    <property type="entry name" value="Photosystem II 12 kDa extrinsic protein"/>
    <property type="match status" value="1"/>
</dbReference>
<evidence type="ECO:0000256" key="1">
    <source>
        <dbReference type="SAM" id="MobiDB-lite"/>
    </source>
</evidence>
<dbReference type="SUPFAM" id="SSF81585">
    <property type="entry name" value="PsbU/PolX domain-like"/>
    <property type="match status" value="1"/>
</dbReference>